<feature type="compositionally biased region" description="Basic and acidic residues" evidence="1">
    <location>
        <begin position="404"/>
        <end position="416"/>
    </location>
</feature>
<dbReference type="Proteomes" id="UP001249851">
    <property type="component" value="Unassembled WGS sequence"/>
</dbReference>
<feature type="compositionally biased region" description="Basic and acidic residues" evidence="1">
    <location>
        <begin position="843"/>
        <end position="865"/>
    </location>
</feature>
<feature type="compositionally biased region" description="Polar residues" evidence="1">
    <location>
        <begin position="91"/>
        <end position="117"/>
    </location>
</feature>
<evidence type="ECO:0000256" key="1">
    <source>
        <dbReference type="SAM" id="MobiDB-lite"/>
    </source>
</evidence>
<feature type="compositionally biased region" description="Polar residues" evidence="1">
    <location>
        <begin position="523"/>
        <end position="539"/>
    </location>
</feature>
<feature type="compositionally biased region" description="Basic and acidic residues" evidence="1">
    <location>
        <begin position="986"/>
        <end position="1008"/>
    </location>
</feature>
<sequence length="1228" mass="134555">MASFWEKLSQPLPDPSCIGRNTSAIFGAGPSFGLTPAETRPQFRPAPVKKAPETRKIKRSQSDVALRKRPNLRRKSGDFSQVRKRSESETGHQNGSICNGDTESKPPVSSRSESTDTADLACPLSEQDDHSNRYPLFIQVNSAAQAQNKARVAKPVGKPSNQGAAKQEVNQGPAKQEVRKKRSASLTTQKRLIESKQQSSTSKPAQYIVKDGSIRREKSDLVKINRTQSPSSVTAIPRPARSNSSTSLKENNNIGNPRSRSPAGLQREISDVSKRRVRPDFHREKSDVARPRAQPRTNSPIETEGGISRSYSNRSLTSNSLGKSPSISSIEESRSRAGSSSEMSKIPSLARTPTQTDSQVSNIPSLVKHQVNDDRTPPKSKIPSINKGDKGHDLIRKSSVPTSSRKESASQKDKQPPSKITNSAKENKNPSAATNGHESSKQISKIPSFSKSTTPKSKVPSVARKDSQHEQPPMQNGTTEEQPSSKSKIPGAASTPQGTGIPSGISRIPSFAKSTPKQKEAVSNKSRISGSTNKTNESKLPSPGGSKISETGGVPVNQSRISFSPQNKAIESRVPTPGEHRDSIKATPSSLPVAVKTSGIPKPGEPAQGSGAPGSADFETGIQRAVSAPAESKNKIPKLTTTKPAVSNGNEEGSAEKKRGIPIFGGRQLYMEKEPSSSEEGPATPPTTPINRSAAESPLDKYIFSEAKKMEQLLRNEPLEVEVTDKGDLGEDEDFLRQEKKIEKLGEKEKDKELGLLHSKEAEDLISEVLKSYAPDINNENQSEMHNIKLVSEKDDNKNIKEKINIDDIVLQPVNSAGLEEPQVREPLLAKQHLECEETSSSQKEKDVKETIKDDIAEKSKEKVKTPGGKADLPGLKIIMPPENEDGRKKSTGEEITNKDETKSEGSGIDSLGEYAQQARRSRSRQRKIVSPDSEEAEKEFVPALEQDKVGQSQQKEKTIAKEPEIDQLKKDIDKDKFGTVPFLSESEKKPKEGTKATKTKSKNDKPKFVIESSLGKDFYSSRKSNESVESRESVHDDVGKLSLRPEFSALVFENKVAKEPAASSTSEAQPGENKEAQFVDVDLNAEPAIVKQRRELSKSVDDLDEKTVKYSAMETPTIESIEFKVDENTDEEHLAIDIKQETVEIQAMSSNNEEPEGKDELVVITSDDLAGMSDQIEQRLTEFSIDHDKVYEEWIYVDVDKSTYEVKENVLLLSSVYGNNYPCCSVM</sequence>
<feature type="compositionally biased region" description="Low complexity" evidence="1">
    <location>
        <begin position="443"/>
        <end position="462"/>
    </location>
</feature>
<feature type="compositionally biased region" description="Polar residues" evidence="1">
    <location>
        <begin position="139"/>
        <end position="148"/>
    </location>
</feature>
<dbReference type="EMBL" id="JARQWQ010000001">
    <property type="protein sequence ID" value="KAK2574179.1"/>
    <property type="molecule type" value="Genomic_DNA"/>
</dbReference>
<organism evidence="2 3">
    <name type="scientific">Acropora cervicornis</name>
    <name type="common">Staghorn coral</name>
    <dbReference type="NCBI Taxonomy" id="6130"/>
    <lineage>
        <taxon>Eukaryota</taxon>
        <taxon>Metazoa</taxon>
        <taxon>Cnidaria</taxon>
        <taxon>Anthozoa</taxon>
        <taxon>Hexacorallia</taxon>
        <taxon>Scleractinia</taxon>
        <taxon>Astrocoeniina</taxon>
        <taxon>Acroporidae</taxon>
        <taxon>Acropora</taxon>
    </lineage>
</organism>
<gene>
    <name evidence="2" type="ORF">P5673_000314</name>
</gene>
<feature type="compositionally biased region" description="Polar residues" evidence="1">
    <location>
        <begin position="309"/>
        <end position="323"/>
    </location>
</feature>
<feature type="compositionally biased region" description="Polar residues" evidence="1">
    <location>
        <begin position="184"/>
        <end position="204"/>
    </location>
</feature>
<feature type="region of interest" description="Disordered" evidence="1">
    <location>
        <begin position="1059"/>
        <end position="1081"/>
    </location>
</feature>
<accession>A0AAD9R702</accession>
<feature type="compositionally biased region" description="Polar residues" evidence="1">
    <location>
        <begin position="241"/>
        <end position="259"/>
    </location>
</feature>
<feature type="compositionally biased region" description="Polar residues" evidence="1">
    <location>
        <begin position="225"/>
        <end position="234"/>
    </location>
</feature>
<reference evidence="2" key="2">
    <citation type="journal article" date="2023" name="Science">
        <title>Genomic signatures of disease resistance in endangered staghorn corals.</title>
        <authorList>
            <person name="Vollmer S.V."/>
            <person name="Selwyn J.D."/>
            <person name="Despard B.A."/>
            <person name="Roesel C.L."/>
        </authorList>
    </citation>
    <scope>NUCLEOTIDE SEQUENCE</scope>
    <source>
        <strain evidence="2">K2</strain>
    </source>
</reference>
<feature type="compositionally biased region" description="Basic and acidic residues" evidence="1">
    <location>
        <begin position="268"/>
        <end position="290"/>
    </location>
</feature>
<proteinExistence type="predicted"/>
<feature type="compositionally biased region" description="Basic and acidic residues" evidence="1">
    <location>
        <begin position="885"/>
        <end position="904"/>
    </location>
</feature>
<comment type="caution">
    <text evidence="2">The sequence shown here is derived from an EMBL/GenBank/DDBJ whole genome shotgun (WGS) entry which is preliminary data.</text>
</comment>
<feature type="compositionally biased region" description="Low complexity" evidence="1">
    <location>
        <begin position="324"/>
        <end position="344"/>
    </location>
</feature>
<feature type="compositionally biased region" description="Polar residues" evidence="1">
    <location>
        <begin position="639"/>
        <end position="651"/>
    </location>
</feature>
<feature type="compositionally biased region" description="Polar residues" evidence="1">
    <location>
        <begin position="473"/>
        <end position="487"/>
    </location>
</feature>
<feature type="compositionally biased region" description="Basic and acidic residues" evidence="1">
    <location>
        <begin position="955"/>
        <end position="978"/>
    </location>
</feature>
<reference evidence="2" key="1">
    <citation type="journal article" date="2023" name="G3 (Bethesda)">
        <title>Whole genome assembly and annotation of the endangered Caribbean coral Acropora cervicornis.</title>
        <authorList>
            <person name="Selwyn J.D."/>
            <person name="Vollmer S.V."/>
        </authorList>
    </citation>
    <scope>NUCLEOTIDE SEQUENCE</scope>
    <source>
        <strain evidence="2">K2</strain>
    </source>
</reference>
<evidence type="ECO:0000313" key="2">
    <source>
        <dbReference type="EMBL" id="KAK2574179.1"/>
    </source>
</evidence>
<feature type="region of interest" description="Disordered" evidence="1">
    <location>
        <begin position="1"/>
        <end position="698"/>
    </location>
</feature>
<feature type="compositionally biased region" description="Polar residues" evidence="1">
    <location>
        <begin position="418"/>
        <end position="437"/>
    </location>
</feature>
<feature type="compositionally biased region" description="Basic and acidic residues" evidence="1">
    <location>
        <begin position="212"/>
        <end position="223"/>
    </location>
</feature>
<keyword evidence="3" id="KW-1185">Reference proteome</keyword>
<feature type="compositionally biased region" description="Basic and acidic residues" evidence="1">
    <location>
        <begin position="387"/>
        <end position="396"/>
    </location>
</feature>
<feature type="compositionally biased region" description="Polar residues" evidence="1">
    <location>
        <begin position="351"/>
        <end position="364"/>
    </location>
</feature>
<feature type="compositionally biased region" description="Polar residues" evidence="1">
    <location>
        <begin position="556"/>
        <end position="569"/>
    </location>
</feature>
<evidence type="ECO:0000313" key="3">
    <source>
        <dbReference type="Proteomes" id="UP001249851"/>
    </source>
</evidence>
<dbReference type="AlphaFoldDB" id="A0AAD9R702"/>
<feature type="compositionally biased region" description="Polar residues" evidence="1">
    <location>
        <begin position="159"/>
        <end position="170"/>
    </location>
</feature>
<feature type="region of interest" description="Disordered" evidence="1">
    <location>
        <begin position="819"/>
        <end position="1008"/>
    </location>
</feature>
<name>A0AAD9R702_ACRCE</name>
<protein>
    <submittedName>
        <fullName evidence="2">Uncharacterized protein</fullName>
    </submittedName>
</protein>